<evidence type="ECO:0000256" key="22">
    <source>
        <dbReference type="ARBA" id="ARBA00047363"/>
    </source>
</evidence>
<comment type="catalytic activity">
    <reaction evidence="29">
        <text>1,2-dihexadecanoyl-sn-glycero-3-phosphocholine + H2O = 1-hexadecanoyl-sn-glycero-3-phosphocholine + hexadecanoate + H(+)</text>
        <dbReference type="Rhea" id="RHEA:41223"/>
        <dbReference type="ChEBI" id="CHEBI:7896"/>
        <dbReference type="ChEBI" id="CHEBI:15377"/>
        <dbReference type="ChEBI" id="CHEBI:15378"/>
        <dbReference type="ChEBI" id="CHEBI:72998"/>
        <dbReference type="ChEBI" id="CHEBI:72999"/>
    </reaction>
    <physiologicalReaction direction="left-to-right" evidence="29">
        <dbReference type="Rhea" id="RHEA:41224"/>
    </physiologicalReaction>
</comment>
<dbReference type="GO" id="GO:0006644">
    <property type="term" value="P:phospholipid metabolic process"/>
    <property type="evidence" value="ECO:0007669"/>
    <property type="project" value="TreeGrafter"/>
</dbReference>
<dbReference type="InterPro" id="IPR038885">
    <property type="entry name" value="PLB1"/>
</dbReference>
<evidence type="ECO:0000256" key="2">
    <source>
        <dbReference type="ARBA" id="ARBA00009979"/>
    </source>
</evidence>
<evidence type="ECO:0000256" key="33">
    <source>
        <dbReference type="ARBA" id="ARBA00048454"/>
    </source>
</evidence>
<evidence type="ECO:0000256" key="43">
    <source>
        <dbReference type="SAM" id="MobiDB-lite"/>
    </source>
</evidence>
<comment type="catalytic activity">
    <reaction evidence="37">
        <text>1,3-dihexadecanoyl-2-(9Z-octadecenoyl)glycerol + H2O = 1,3-dihexadecanoylglycerol + (9Z)-octadecenoate + H(+)</text>
        <dbReference type="Rhea" id="RHEA:40983"/>
        <dbReference type="ChEBI" id="CHEBI:15377"/>
        <dbReference type="ChEBI" id="CHEBI:15378"/>
        <dbReference type="ChEBI" id="CHEBI:30823"/>
        <dbReference type="ChEBI" id="CHEBI:75688"/>
        <dbReference type="ChEBI" id="CHEBI:77619"/>
    </reaction>
    <physiologicalReaction direction="left-to-right" evidence="37">
        <dbReference type="Rhea" id="RHEA:40984"/>
    </physiologicalReaction>
</comment>
<evidence type="ECO:0000256" key="10">
    <source>
        <dbReference type="ARBA" id="ARBA00023098"/>
    </source>
</evidence>
<dbReference type="GO" id="GO:0004806">
    <property type="term" value="F:triacylglycerol lipase activity"/>
    <property type="evidence" value="ECO:0007669"/>
    <property type="project" value="UniProtKB-EC"/>
</dbReference>
<comment type="catalytic activity">
    <reaction evidence="36">
        <text>1-hexadecanoyl-2-(9Z-octadecenoyl)-sn-glycero-3-phosphocholine + H2O = 1-hexadecanoyl-sn-glycero-3-phosphocholine + (9Z)-octadecenoate + H(+)</text>
        <dbReference type="Rhea" id="RHEA:38779"/>
        <dbReference type="ChEBI" id="CHEBI:15377"/>
        <dbReference type="ChEBI" id="CHEBI:15378"/>
        <dbReference type="ChEBI" id="CHEBI:30823"/>
        <dbReference type="ChEBI" id="CHEBI:72998"/>
        <dbReference type="ChEBI" id="CHEBI:73001"/>
    </reaction>
    <physiologicalReaction direction="left-to-right" evidence="36">
        <dbReference type="Rhea" id="RHEA:38780"/>
    </physiologicalReaction>
</comment>
<comment type="similarity">
    <text evidence="2">Belongs to the 'GDSL' lipolytic enzyme family. Phospholipase B1 subfamily.</text>
</comment>
<evidence type="ECO:0000256" key="18">
    <source>
        <dbReference type="ARBA" id="ARBA00031485"/>
    </source>
</evidence>
<dbReference type="SUPFAM" id="SSF52266">
    <property type="entry name" value="SGNH hydrolase"/>
    <property type="match status" value="1"/>
</dbReference>
<comment type="catalytic activity">
    <reaction evidence="40">
        <text>1,2-dihexadecanoyl-sn-glycero-3-phosphocholine + 2 H2O = sn-glycerol 3-phosphocholine + 2 hexadecanoate + 2 H(+)</text>
        <dbReference type="Rhea" id="RHEA:40975"/>
        <dbReference type="ChEBI" id="CHEBI:7896"/>
        <dbReference type="ChEBI" id="CHEBI:15377"/>
        <dbReference type="ChEBI" id="CHEBI:15378"/>
        <dbReference type="ChEBI" id="CHEBI:16870"/>
        <dbReference type="ChEBI" id="CHEBI:72999"/>
    </reaction>
    <physiologicalReaction direction="left-to-right" evidence="40">
        <dbReference type="Rhea" id="RHEA:40976"/>
    </physiologicalReaction>
</comment>
<comment type="function">
    <text evidence="20">Calcium-independent membrane-associated phospholipase that catalyzes complete diacylation of phospholipids by hydrolyzing both sn-1 and sn-2 fatty acyl chains attached to the glycerol backbone (phospholipase B activity). Has dual phospholipase and lysophospholipase activities toward diacylphospholipids. Preferentially cleaves sn-2 ester bonds over sn-1 bonds. Acts as a lipase toward glycerolipid substrates. Hydrolyzes fatty acyl chains of diacylglycerols with preference for the sn-2 position and of triacylglycerols with not positional selectivity. May also hydrolyze long chain retinyl esters such as retinyl palmitate. May contribute to digestion of dietary phospholipids, glycerolipids and retinoids, facilitating lipid absorption at the brush border.</text>
</comment>
<dbReference type="PANTHER" id="PTHR21325">
    <property type="entry name" value="PHOSPHOLIPASE B, PLB1"/>
    <property type="match status" value="1"/>
</dbReference>
<evidence type="ECO:0000256" key="9">
    <source>
        <dbReference type="ARBA" id="ARBA00022989"/>
    </source>
</evidence>
<keyword evidence="8" id="KW-0378">Hydrolase</keyword>
<comment type="catalytic activity">
    <reaction evidence="34">
        <text>1-hexadecanoyl-2-(9Z-octadecenoyl)-sn-glycero-3-phosphoethanolamine + H2O = 1-hexadecanoyl-sn-glycero-3-phosphoethanolamine + (9Z)-octadecenoate + H(+)</text>
        <dbReference type="Rhea" id="RHEA:40911"/>
        <dbReference type="ChEBI" id="CHEBI:15377"/>
        <dbReference type="ChEBI" id="CHEBI:15378"/>
        <dbReference type="ChEBI" id="CHEBI:30823"/>
        <dbReference type="ChEBI" id="CHEBI:73004"/>
        <dbReference type="ChEBI" id="CHEBI:73007"/>
    </reaction>
    <physiologicalReaction direction="left-to-right" evidence="34">
        <dbReference type="Rhea" id="RHEA:40912"/>
    </physiologicalReaction>
</comment>
<feature type="chain" id="PRO_5041686285" description="Phospholipase B1, membrane-associated" evidence="45">
    <location>
        <begin position="19"/>
        <end position="415"/>
    </location>
</feature>
<evidence type="ECO:0000256" key="26">
    <source>
        <dbReference type="ARBA" id="ARBA00048015"/>
    </source>
</evidence>
<evidence type="ECO:0000256" key="38">
    <source>
        <dbReference type="ARBA" id="ARBA00048872"/>
    </source>
</evidence>
<feature type="region of interest" description="Disordered" evidence="43">
    <location>
        <begin position="337"/>
        <end position="366"/>
    </location>
</feature>
<organism evidence="46 47">
    <name type="scientific">Pinctada imbricata</name>
    <name type="common">Atlantic pearl-oyster</name>
    <name type="synonym">Pinctada martensii</name>
    <dbReference type="NCBI Taxonomy" id="66713"/>
    <lineage>
        <taxon>Eukaryota</taxon>
        <taxon>Metazoa</taxon>
        <taxon>Spiralia</taxon>
        <taxon>Lophotrochozoa</taxon>
        <taxon>Mollusca</taxon>
        <taxon>Bivalvia</taxon>
        <taxon>Autobranchia</taxon>
        <taxon>Pteriomorphia</taxon>
        <taxon>Pterioida</taxon>
        <taxon>Pterioidea</taxon>
        <taxon>Pteriidae</taxon>
        <taxon>Pinctada</taxon>
    </lineage>
</organism>
<dbReference type="CDD" id="cd01824">
    <property type="entry name" value="Phospholipase_B_like"/>
    <property type="match status" value="1"/>
</dbReference>
<evidence type="ECO:0000256" key="32">
    <source>
        <dbReference type="ARBA" id="ARBA00048386"/>
    </source>
</evidence>
<keyword evidence="7" id="KW-0677">Repeat</keyword>
<comment type="catalytic activity">
    <reaction evidence="30">
        <text>1-hexadecanoyl-2-(9Z,12Z-octadecadienoyl)-sn-glycero-3-phosphocholine + H2O = 2-(9Z,12Z-octadecadienoyl)-sn-glycero-3-phosphocholine + hexadecanoate + H(+)</text>
        <dbReference type="Rhea" id="RHEA:40971"/>
        <dbReference type="ChEBI" id="CHEBI:7896"/>
        <dbReference type="ChEBI" id="CHEBI:15377"/>
        <dbReference type="ChEBI" id="CHEBI:15378"/>
        <dbReference type="ChEBI" id="CHEBI:73002"/>
        <dbReference type="ChEBI" id="CHEBI:76084"/>
    </reaction>
    <physiologicalReaction direction="left-to-right" evidence="30">
        <dbReference type="Rhea" id="RHEA:40972"/>
    </physiologicalReaction>
</comment>
<comment type="catalytic activity">
    <reaction evidence="39">
        <text>1-hexadecanoyl-2-(9Z)-octadecenoyl-3-octadecanoyl-sn-glycerol + H2O = 1-hexadecanoyl-3-octadecanoyl-sn-glycerol + (9Z)-octadecenoate + H(+)</text>
        <dbReference type="Rhea" id="RHEA:41103"/>
        <dbReference type="ChEBI" id="CHEBI:15377"/>
        <dbReference type="ChEBI" id="CHEBI:15378"/>
        <dbReference type="ChEBI" id="CHEBI:30823"/>
        <dbReference type="ChEBI" id="CHEBI:77623"/>
        <dbReference type="ChEBI" id="CHEBI:77624"/>
    </reaction>
    <physiologicalReaction direction="left-to-right" evidence="39">
        <dbReference type="Rhea" id="RHEA:41104"/>
    </physiologicalReaction>
</comment>
<comment type="catalytic activity">
    <reaction evidence="33">
        <text>a 1-acyl-sn-glycero-3-phosphocholine + H2O = sn-glycerol 3-phosphocholine + a fatty acid + H(+)</text>
        <dbReference type="Rhea" id="RHEA:15177"/>
        <dbReference type="ChEBI" id="CHEBI:15377"/>
        <dbReference type="ChEBI" id="CHEBI:15378"/>
        <dbReference type="ChEBI" id="CHEBI:16870"/>
        <dbReference type="ChEBI" id="CHEBI:28868"/>
        <dbReference type="ChEBI" id="CHEBI:58168"/>
        <dbReference type="EC" id="3.1.1.5"/>
    </reaction>
    <physiologicalReaction direction="left-to-right" evidence="33">
        <dbReference type="Rhea" id="RHEA:15178"/>
    </physiologicalReaction>
</comment>
<evidence type="ECO:0000256" key="6">
    <source>
        <dbReference type="ARBA" id="ARBA00022729"/>
    </source>
</evidence>
<evidence type="ECO:0000256" key="23">
    <source>
        <dbReference type="ARBA" id="ARBA00047438"/>
    </source>
</evidence>
<evidence type="ECO:0000256" key="29">
    <source>
        <dbReference type="ARBA" id="ARBA00048227"/>
    </source>
</evidence>
<keyword evidence="47" id="KW-1185">Reference proteome</keyword>
<evidence type="ECO:0000256" key="20">
    <source>
        <dbReference type="ARBA" id="ARBA00045916"/>
    </source>
</evidence>
<evidence type="ECO:0000313" key="47">
    <source>
        <dbReference type="Proteomes" id="UP001186944"/>
    </source>
</evidence>
<evidence type="ECO:0000256" key="4">
    <source>
        <dbReference type="ARBA" id="ARBA00022475"/>
    </source>
</evidence>
<comment type="catalytic activity">
    <reaction evidence="23">
        <text>1-(9Z-octadecenoyl)-glycerol + H2O = glycerol + (9Z)-octadecenoate + H(+)</text>
        <dbReference type="Rhea" id="RHEA:38487"/>
        <dbReference type="ChEBI" id="CHEBI:15377"/>
        <dbReference type="ChEBI" id="CHEBI:15378"/>
        <dbReference type="ChEBI" id="CHEBI:17754"/>
        <dbReference type="ChEBI" id="CHEBI:30823"/>
        <dbReference type="ChEBI" id="CHEBI:75342"/>
    </reaction>
    <physiologicalReaction direction="left-to-right" evidence="23">
        <dbReference type="Rhea" id="RHEA:38488"/>
    </physiologicalReaction>
</comment>
<evidence type="ECO:0000256" key="16">
    <source>
        <dbReference type="ARBA" id="ARBA00029723"/>
    </source>
</evidence>
<keyword evidence="12" id="KW-0325">Glycoprotein</keyword>
<evidence type="ECO:0000313" key="46">
    <source>
        <dbReference type="EMBL" id="KAK3093837.1"/>
    </source>
</evidence>
<proteinExistence type="inferred from homology"/>
<evidence type="ECO:0000256" key="37">
    <source>
        <dbReference type="ARBA" id="ARBA00048869"/>
    </source>
</evidence>
<evidence type="ECO:0000256" key="42">
    <source>
        <dbReference type="ARBA" id="ARBA00049461"/>
    </source>
</evidence>
<dbReference type="AlphaFoldDB" id="A0AA89BZV0"/>
<evidence type="ECO:0000256" key="21">
    <source>
        <dbReference type="ARBA" id="ARBA00047324"/>
    </source>
</evidence>
<gene>
    <name evidence="46" type="ORF">FSP39_020782</name>
</gene>
<dbReference type="EMBL" id="VSWD01000009">
    <property type="protein sequence ID" value="KAK3093837.1"/>
    <property type="molecule type" value="Genomic_DNA"/>
</dbReference>
<comment type="catalytic activity">
    <reaction evidence="31">
        <text>1-octadecanoyl-2-(9Z,12Z)-octadecadienoyl-sn-glycerol + H2O = 1-octadecanoyl-sn-glycerol + (9Z,12Z)-octadecadienoate + H(+)</text>
        <dbReference type="Rhea" id="RHEA:40927"/>
        <dbReference type="ChEBI" id="CHEBI:15377"/>
        <dbReference type="ChEBI" id="CHEBI:15378"/>
        <dbReference type="ChEBI" id="CHEBI:30245"/>
        <dbReference type="ChEBI" id="CHEBI:75550"/>
        <dbReference type="ChEBI" id="CHEBI:77097"/>
    </reaction>
    <physiologicalReaction direction="left-to-right" evidence="31">
        <dbReference type="Rhea" id="RHEA:40928"/>
    </physiologicalReaction>
</comment>
<keyword evidence="5 44" id="KW-0812">Transmembrane</keyword>
<name>A0AA89BZV0_PINIB</name>
<accession>A0AA89BZV0</accession>
<comment type="catalytic activity">
    <reaction evidence="42">
        <text>2-(9Z-octadecenoyl)-glycerol + H2O = glycerol + (9Z)-octadecenoate + H(+)</text>
        <dbReference type="Rhea" id="RHEA:38491"/>
        <dbReference type="ChEBI" id="CHEBI:15377"/>
        <dbReference type="ChEBI" id="CHEBI:15378"/>
        <dbReference type="ChEBI" id="CHEBI:17754"/>
        <dbReference type="ChEBI" id="CHEBI:30823"/>
        <dbReference type="ChEBI" id="CHEBI:73990"/>
    </reaction>
    <physiologicalReaction direction="left-to-right" evidence="42">
        <dbReference type="Rhea" id="RHEA:38492"/>
    </physiologicalReaction>
</comment>
<comment type="catalytic activity">
    <reaction evidence="25">
        <text>2,3-di-(9Z)-octadecenoyl-sn-glycerol + H2O = 3-(9Z-octadecenoyl)-sn-glycerol + (9Z)-octadecenoate + H(+)</text>
        <dbReference type="Rhea" id="RHEA:42604"/>
        <dbReference type="ChEBI" id="CHEBI:15377"/>
        <dbReference type="ChEBI" id="CHEBI:15378"/>
        <dbReference type="ChEBI" id="CHEBI:30823"/>
        <dbReference type="ChEBI" id="CHEBI:75824"/>
        <dbReference type="ChEBI" id="CHEBI:75938"/>
    </reaction>
    <physiologicalReaction direction="left-to-right" evidence="25">
        <dbReference type="Rhea" id="RHEA:42605"/>
    </physiologicalReaction>
</comment>
<evidence type="ECO:0000256" key="15">
    <source>
        <dbReference type="ARBA" id="ARBA00023422"/>
    </source>
</evidence>
<dbReference type="Gene3D" id="3.40.50.1110">
    <property type="entry name" value="SGNH hydrolase"/>
    <property type="match status" value="1"/>
</dbReference>
<comment type="catalytic activity">
    <reaction evidence="15">
        <text>a 1,2-diacyl-sn-glycero-3-phosphocholine + H2O = a 1-acyl-sn-glycero-3-phosphocholine + a fatty acid + H(+)</text>
        <dbReference type="Rhea" id="RHEA:15801"/>
        <dbReference type="ChEBI" id="CHEBI:15377"/>
        <dbReference type="ChEBI" id="CHEBI:15378"/>
        <dbReference type="ChEBI" id="CHEBI:28868"/>
        <dbReference type="ChEBI" id="CHEBI:57643"/>
        <dbReference type="ChEBI" id="CHEBI:58168"/>
        <dbReference type="EC" id="3.1.1.4"/>
    </reaction>
    <physiologicalReaction direction="left-to-right" evidence="15">
        <dbReference type="Rhea" id="RHEA:15802"/>
    </physiologicalReaction>
</comment>
<sequence>MKAICGLIFLGIICSNLAARATFADYEAFLRSQMNNATFVDLFNKHVKLFEDKDGLKLPTFPCKKYIRGGPVSDMIKMYNPDVKGFAVGSGNQYSKNAHLNVADSGAVSVDLIDQARHLVDLMKKEPGVDFENDWKIITLFIGGNDLCDYCDEELKYSVANYKANIQETLDILHKEVPRAFVNVVEVLNIADINVLNEGLVCDTLHFFTCRCGAFPSSAEREAMDKAVKEYQHAVVELVNTGRYDTRDDFTVVVQPFYENTQIPRVADGGPDLSYFAPDCFHLSAKGHKAAAEALWDNMIEVVGEKRTRWTPTQPVECPSADNPYFSTNLNSRTRNMLNNDDIFDDDDDDNNDDGADDNQKQNSSTATPGVVITVSGLVLGLFIVAIVVYVIRKRRSSEREKLLGHTVQMSYTQI</sequence>
<evidence type="ECO:0000256" key="30">
    <source>
        <dbReference type="ARBA" id="ARBA00048362"/>
    </source>
</evidence>
<dbReference type="GO" id="GO:0031526">
    <property type="term" value="C:brush border membrane"/>
    <property type="evidence" value="ECO:0007669"/>
    <property type="project" value="TreeGrafter"/>
</dbReference>
<dbReference type="GO" id="GO:0004622">
    <property type="term" value="F:phosphatidylcholine lysophospholipase activity"/>
    <property type="evidence" value="ECO:0007669"/>
    <property type="project" value="UniProtKB-EC"/>
</dbReference>
<evidence type="ECO:0000256" key="19">
    <source>
        <dbReference type="ARBA" id="ARBA00033022"/>
    </source>
</evidence>
<comment type="catalytic activity">
    <reaction evidence="14">
        <text>1-hexadecanoyl-2-(9Z,12Z-octadecadienoyl)-sn-glycero-3-phosphocholine + H2O = (9Z,12Z)-octadecadienoate + 1-hexadecanoyl-sn-glycero-3-phosphocholine + H(+)</text>
        <dbReference type="Rhea" id="RHEA:40811"/>
        <dbReference type="ChEBI" id="CHEBI:15377"/>
        <dbReference type="ChEBI" id="CHEBI:15378"/>
        <dbReference type="ChEBI" id="CHEBI:30245"/>
        <dbReference type="ChEBI" id="CHEBI:72998"/>
        <dbReference type="ChEBI" id="CHEBI:73002"/>
    </reaction>
    <physiologicalReaction direction="left-to-right" evidence="14">
        <dbReference type="Rhea" id="RHEA:40812"/>
    </physiologicalReaction>
</comment>
<evidence type="ECO:0000256" key="7">
    <source>
        <dbReference type="ARBA" id="ARBA00022737"/>
    </source>
</evidence>
<dbReference type="Pfam" id="PF00657">
    <property type="entry name" value="Lipase_GDSL"/>
    <property type="match status" value="1"/>
</dbReference>
<dbReference type="Proteomes" id="UP001186944">
    <property type="component" value="Unassembled WGS sequence"/>
</dbReference>
<protein>
    <recommendedName>
        <fullName evidence="3">Phospholipase B1, membrane-associated</fullName>
    </recommendedName>
    <alternativeName>
        <fullName evidence="16">Lysophospholipase</fullName>
    </alternativeName>
    <alternativeName>
        <fullName evidence="17">Phospholipase A2</fullName>
    </alternativeName>
    <alternativeName>
        <fullName evidence="19">Phospholipase B/lipase</fullName>
    </alternativeName>
    <alternativeName>
        <fullName evidence="18">Triacylglycerol lipase</fullName>
    </alternativeName>
</protein>
<evidence type="ECO:0000256" key="14">
    <source>
        <dbReference type="ARBA" id="ARBA00023408"/>
    </source>
</evidence>
<evidence type="ECO:0000256" key="35">
    <source>
        <dbReference type="ARBA" id="ARBA00048656"/>
    </source>
</evidence>
<evidence type="ECO:0000256" key="17">
    <source>
        <dbReference type="ARBA" id="ARBA00031182"/>
    </source>
</evidence>
<evidence type="ECO:0000256" key="8">
    <source>
        <dbReference type="ARBA" id="ARBA00022801"/>
    </source>
</evidence>
<evidence type="ECO:0000256" key="39">
    <source>
        <dbReference type="ARBA" id="ARBA00048939"/>
    </source>
</evidence>
<evidence type="ECO:0000256" key="44">
    <source>
        <dbReference type="SAM" id="Phobius"/>
    </source>
</evidence>
<reference evidence="46" key="1">
    <citation type="submission" date="2019-08" db="EMBL/GenBank/DDBJ databases">
        <title>The improved chromosome-level genome for the pearl oyster Pinctada fucata martensii using PacBio sequencing and Hi-C.</title>
        <authorList>
            <person name="Zheng Z."/>
        </authorList>
    </citation>
    <scope>NUCLEOTIDE SEQUENCE</scope>
    <source>
        <strain evidence="46">ZZ-2019</strain>
        <tissue evidence="46">Adductor muscle</tissue>
    </source>
</reference>
<dbReference type="FunFam" id="3.40.50.1110:FF:000005">
    <property type="entry name" value="Phospholipase B1"/>
    <property type="match status" value="1"/>
</dbReference>
<evidence type="ECO:0000256" key="45">
    <source>
        <dbReference type="SAM" id="SignalP"/>
    </source>
</evidence>
<comment type="catalytic activity">
    <reaction evidence="24">
        <text>1-hexadecanoyl-2-(9Z)-octadecenoyl-3-octadecanoyl-sn-glycerol + H2O = 1-hexadecanoyl-2-(9Z-octadecenoyl)-sn-glycerol + octadecanoate + H(+)</text>
        <dbReference type="Rhea" id="RHEA:41111"/>
        <dbReference type="ChEBI" id="CHEBI:15377"/>
        <dbReference type="ChEBI" id="CHEBI:15378"/>
        <dbReference type="ChEBI" id="CHEBI:25629"/>
        <dbReference type="ChEBI" id="CHEBI:75466"/>
        <dbReference type="ChEBI" id="CHEBI:77623"/>
    </reaction>
    <physiologicalReaction direction="left-to-right" evidence="24">
        <dbReference type="Rhea" id="RHEA:41112"/>
    </physiologicalReaction>
</comment>
<evidence type="ECO:0000256" key="36">
    <source>
        <dbReference type="ARBA" id="ARBA00048699"/>
    </source>
</evidence>
<comment type="catalytic activity">
    <reaction evidence="32">
        <text>1,2,3-tri-(9Z-octadecenoyl)-glycerol + H2O = di-(9Z)-octadecenoylglycerol + (9Z)-octadecenoate + H(+)</text>
        <dbReference type="Rhea" id="RHEA:38575"/>
        <dbReference type="ChEBI" id="CHEBI:15377"/>
        <dbReference type="ChEBI" id="CHEBI:15378"/>
        <dbReference type="ChEBI" id="CHEBI:30823"/>
        <dbReference type="ChEBI" id="CHEBI:53753"/>
        <dbReference type="ChEBI" id="CHEBI:75945"/>
    </reaction>
    <physiologicalReaction direction="left-to-right" evidence="32">
        <dbReference type="Rhea" id="RHEA:38576"/>
    </physiologicalReaction>
</comment>
<comment type="catalytic activity">
    <reaction evidence="21">
        <text>1-hexadecanoyl-2-(9Z)-octadecenoyl-3-octadecanoyl-sn-glycerol + H2O = 2-(9Z-octadecenoyl)-3-octadecanoyl-sn-glycerol + hexadecanoate + H(+)</text>
        <dbReference type="Rhea" id="RHEA:41107"/>
        <dbReference type="ChEBI" id="CHEBI:7896"/>
        <dbReference type="ChEBI" id="CHEBI:15377"/>
        <dbReference type="ChEBI" id="CHEBI:15378"/>
        <dbReference type="ChEBI" id="CHEBI:75558"/>
        <dbReference type="ChEBI" id="CHEBI:77623"/>
    </reaction>
    <physiologicalReaction direction="left-to-right" evidence="21">
        <dbReference type="Rhea" id="RHEA:41108"/>
    </physiologicalReaction>
</comment>
<evidence type="ECO:0000256" key="12">
    <source>
        <dbReference type="ARBA" id="ARBA00023180"/>
    </source>
</evidence>
<evidence type="ECO:0000256" key="25">
    <source>
        <dbReference type="ARBA" id="ARBA00048011"/>
    </source>
</evidence>
<evidence type="ECO:0000256" key="11">
    <source>
        <dbReference type="ARBA" id="ARBA00023136"/>
    </source>
</evidence>
<dbReference type="GO" id="GO:0004623">
    <property type="term" value="F:phospholipase A2 activity"/>
    <property type="evidence" value="ECO:0007669"/>
    <property type="project" value="UniProtKB-EC"/>
</dbReference>
<keyword evidence="6 45" id="KW-0732">Signal</keyword>
<keyword evidence="11 44" id="KW-0472">Membrane</keyword>
<evidence type="ECO:0000256" key="28">
    <source>
        <dbReference type="ARBA" id="ARBA00048058"/>
    </source>
</evidence>
<evidence type="ECO:0000256" key="41">
    <source>
        <dbReference type="ARBA" id="ARBA00049372"/>
    </source>
</evidence>
<dbReference type="InterPro" id="IPR001087">
    <property type="entry name" value="GDSL"/>
</dbReference>
<evidence type="ECO:0000256" key="3">
    <source>
        <dbReference type="ARBA" id="ARBA00015133"/>
    </source>
</evidence>
<keyword evidence="10" id="KW-0443">Lipid metabolism</keyword>
<evidence type="ECO:0000256" key="5">
    <source>
        <dbReference type="ARBA" id="ARBA00022692"/>
    </source>
</evidence>
<feature type="compositionally biased region" description="Acidic residues" evidence="43">
    <location>
        <begin position="342"/>
        <end position="357"/>
    </location>
</feature>
<dbReference type="GO" id="GO:0050253">
    <property type="term" value="F:retinyl-palmitate esterase activity"/>
    <property type="evidence" value="ECO:0007669"/>
    <property type="project" value="TreeGrafter"/>
</dbReference>
<dbReference type="InterPro" id="IPR035547">
    <property type="entry name" value="Phospholipase_B"/>
</dbReference>
<comment type="catalytic activity">
    <reaction evidence="35">
        <text>1-hexadecanoyl-sn-glycero-3-phosphocholine + H2O = sn-glycerol 3-phosphocholine + hexadecanoate + H(+)</text>
        <dbReference type="Rhea" id="RHEA:40435"/>
        <dbReference type="ChEBI" id="CHEBI:7896"/>
        <dbReference type="ChEBI" id="CHEBI:15377"/>
        <dbReference type="ChEBI" id="CHEBI:15378"/>
        <dbReference type="ChEBI" id="CHEBI:16870"/>
        <dbReference type="ChEBI" id="CHEBI:72998"/>
    </reaction>
    <physiologicalReaction direction="left-to-right" evidence="35">
        <dbReference type="Rhea" id="RHEA:40436"/>
    </physiologicalReaction>
</comment>
<evidence type="ECO:0000256" key="40">
    <source>
        <dbReference type="ARBA" id="ARBA00049363"/>
    </source>
</evidence>
<evidence type="ECO:0000256" key="13">
    <source>
        <dbReference type="ARBA" id="ARBA00023369"/>
    </source>
</evidence>
<evidence type="ECO:0000256" key="34">
    <source>
        <dbReference type="ARBA" id="ARBA00048613"/>
    </source>
</evidence>
<evidence type="ECO:0000256" key="27">
    <source>
        <dbReference type="ARBA" id="ARBA00048049"/>
    </source>
</evidence>
<dbReference type="PANTHER" id="PTHR21325:SF31">
    <property type="entry name" value="GH22081P-RELATED"/>
    <property type="match status" value="1"/>
</dbReference>
<evidence type="ECO:0000256" key="31">
    <source>
        <dbReference type="ARBA" id="ARBA00048374"/>
    </source>
</evidence>
<keyword evidence="4" id="KW-1003">Cell membrane</keyword>
<evidence type="ECO:0000256" key="24">
    <source>
        <dbReference type="ARBA" id="ARBA00047459"/>
    </source>
</evidence>
<dbReference type="InterPro" id="IPR036514">
    <property type="entry name" value="SGNH_hydro_sf"/>
</dbReference>
<comment type="catalytic activity">
    <reaction evidence="28">
        <text>1,2-di-(9Z-octadecenoyl)-sn-glycero-3-phosphocholine + H2O = 1-(9Z-octadecenoyl)-sn-glycero-3-phosphocholine + (9Z)-octadecenoate + H(+)</text>
        <dbReference type="Rhea" id="RHEA:40923"/>
        <dbReference type="ChEBI" id="CHEBI:15377"/>
        <dbReference type="ChEBI" id="CHEBI:15378"/>
        <dbReference type="ChEBI" id="CHEBI:28610"/>
        <dbReference type="ChEBI" id="CHEBI:30823"/>
        <dbReference type="ChEBI" id="CHEBI:74669"/>
    </reaction>
    <physiologicalReaction direction="left-to-right" evidence="28">
        <dbReference type="Rhea" id="RHEA:40924"/>
    </physiologicalReaction>
</comment>
<keyword evidence="9 44" id="KW-1133">Transmembrane helix</keyword>
<feature type="signal peptide" evidence="45">
    <location>
        <begin position="1"/>
        <end position="18"/>
    </location>
</feature>
<comment type="catalytic activity">
    <reaction evidence="13">
        <text>a triacylglycerol + H2O = a diacylglycerol + a fatty acid + H(+)</text>
        <dbReference type="Rhea" id="RHEA:12044"/>
        <dbReference type="ChEBI" id="CHEBI:15377"/>
        <dbReference type="ChEBI" id="CHEBI:15378"/>
        <dbReference type="ChEBI" id="CHEBI:17855"/>
        <dbReference type="ChEBI" id="CHEBI:18035"/>
        <dbReference type="ChEBI" id="CHEBI:28868"/>
        <dbReference type="EC" id="3.1.1.3"/>
    </reaction>
    <physiologicalReaction direction="left-to-right" evidence="13">
        <dbReference type="Rhea" id="RHEA:12045"/>
    </physiologicalReaction>
</comment>
<comment type="catalytic activity">
    <reaction evidence="26">
        <text>1-hexadecanoyl-2-(9Z-octadecenoyl)-sn-glycero-3-phospho-(1'-sn-glycerol) + H2O = 1-hexadecanoyl-sn-glycero-3-phospho-(1'-sn-glycerol) + (9Z)-octadecenoate + H(+)</text>
        <dbReference type="Rhea" id="RHEA:40919"/>
        <dbReference type="ChEBI" id="CHEBI:15377"/>
        <dbReference type="ChEBI" id="CHEBI:15378"/>
        <dbReference type="ChEBI" id="CHEBI:30823"/>
        <dbReference type="ChEBI" id="CHEBI:72841"/>
        <dbReference type="ChEBI" id="CHEBI:75158"/>
    </reaction>
    <physiologicalReaction direction="left-to-right" evidence="26">
        <dbReference type="Rhea" id="RHEA:40920"/>
    </physiologicalReaction>
</comment>
<evidence type="ECO:0000256" key="1">
    <source>
        <dbReference type="ARBA" id="ARBA00004247"/>
    </source>
</evidence>
<comment type="catalytic activity">
    <reaction evidence="22">
        <text>1,3-dihexadecanoyl-2-(9Z-octadecenoyl)glycerol + H2O = 1-hexadecanoyl-2-(9Z-octadecenoyl)-glycerol + hexadecanoate + H(+)</text>
        <dbReference type="Rhea" id="RHEA:40979"/>
        <dbReference type="ChEBI" id="CHEBI:7896"/>
        <dbReference type="ChEBI" id="CHEBI:15377"/>
        <dbReference type="ChEBI" id="CHEBI:15378"/>
        <dbReference type="ChEBI" id="CHEBI:75585"/>
        <dbReference type="ChEBI" id="CHEBI:75688"/>
    </reaction>
    <physiologicalReaction direction="left-to-right" evidence="22">
        <dbReference type="Rhea" id="RHEA:40980"/>
    </physiologicalReaction>
</comment>
<comment type="catalytic activity">
    <reaction evidence="38">
        <text>1-O-hexadecyl-2-(9Z)-octadecenoyl-sn-glycero-3-phosphocholine + H2O = 1-O-hexadecyl-sn-glycero-3-phosphocholine + (9Z)-octadecenoate + H(+)</text>
        <dbReference type="Rhea" id="RHEA:40915"/>
        <dbReference type="ChEBI" id="CHEBI:15377"/>
        <dbReference type="ChEBI" id="CHEBI:15378"/>
        <dbReference type="ChEBI" id="CHEBI:30823"/>
        <dbReference type="ChEBI" id="CHEBI:34112"/>
        <dbReference type="ChEBI" id="CHEBI:64496"/>
    </reaction>
    <physiologicalReaction direction="left-to-right" evidence="38">
        <dbReference type="Rhea" id="RHEA:40916"/>
    </physiologicalReaction>
</comment>
<feature type="transmembrane region" description="Helical" evidence="44">
    <location>
        <begin position="370"/>
        <end position="392"/>
    </location>
</feature>
<comment type="catalytic activity">
    <reaction evidence="27">
        <text>a 1-O-alkyl-2-acyl-sn-glycero-3-phosphocholine + H2O = a 1-O-alkyl-sn-glycero-3-phosphocholine + a fatty acid + H(+)</text>
        <dbReference type="Rhea" id="RHEA:36231"/>
        <dbReference type="ChEBI" id="CHEBI:15377"/>
        <dbReference type="ChEBI" id="CHEBI:15378"/>
        <dbReference type="ChEBI" id="CHEBI:28868"/>
        <dbReference type="ChEBI" id="CHEBI:30909"/>
        <dbReference type="ChEBI" id="CHEBI:36702"/>
        <dbReference type="EC" id="3.1.1.4"/>
    </reaction>
    <physiologicalReaction direction="left-to-right" evidence="27">
        <dbReference type="Rhea" id="RHEA:36232"/>
    </physiologicalReaction>
</comment>
<comment type="catalytic activity">
    <reaction evidence="41">
        <text>1,3-di-(9Z-octadecenoyl)-glycerol + H2O = 1-(9Z-octadecenoyl)-glycerol + (9Z)-octadecenoate + H(+)</text>
        <dbReference type="Rhea" id="RHEA:39939"/>
        <dbReference type="ChEBI" id="CHEBI:15377"/>
        <dbReference type="ChEBI" id="CHEBI:15378"/>
        <dbReference type="ChEBI" id="CHEBI:30823"/>
        <dbReference type="ChEBI" id="CHEBI:75342"/>
        <dbReference type="ChEBI" id="CHEBI:75735"/>
    </reaction>
    <physiologicalReaction direction="left-to-right" evidence="41">
        <dbReference type="Rhea" id="RHEA:39940"/>
    </physiologicalReaction>
</comment>
<comment type="caution">
    <text evidence="46">The sequence shown here is derived from an EMBL/GenBank/DDBJ whole genome shotgun (WGS) entry which is preliminary data.</text>
</comment>
<comment type="subcellular location">
    <subcellularLocation>
        <location evidence="1">Apical cell membrane</location>
        <topology evidence="1">Single-pass type I membrane protein</topology>
    </subcellularLocation>
</comment>